<evidence type="ECO:0000313" key="1">
    <source>
        <dbReference type="EMBL" id="GEK46951.1"/>
    </source>
</evidence>
<accession>A0A510X7H1</accession>
<evidence type="ECO:0008006" key="3">
    <source>
        <dbReference type="Google" id="ProtNLM"/>
    </source>
</evidence>
<organism evidence="1 2">
    <name type="scientific">Bisbaumannia pacifica</name>
    <dbReference type="NCBI Taxonomy" id="77098"/>
    <lineage>
        <taxon>Bacteria</taxon>
        <taxon>Pseudomonadati</taxon>
        <taxon>Pseudomonadota</taxon>
        <taxon>Gammaproteobacteria</taxon>
        <taxon>Oceanospirillales</taxon>
        <taxon>Halomonadaceae</taxon>
        <taxon>Bisbaumannia</taxon>
    </lineage>
</organism>
<proteinExistence type="predicted"/>
<name>A0A510X7H1_9GAMM</name>
<gene>
    <name evidence="1" type="ORF">HPA02_12340</name>
</gene>
<dbReference type="AlphaFoldDB" id="A0A510X7H1"/>
<dbReference type="EMBL" id="BJUK01000010">
    <property type="protein sequence ID" value="GEK46951.1"/>
    <property type="molecule type" value="Genomic_DNA"/>
</dbReference>
<reference evidence="1 2" key="1">
    <citation type="submission" date="2019-07" db="EMBL/GenBank/DDBJ databases">
        <title>Whole genome shotgun sequence of Halomonas pacifica NBRC 102220.</title>
        <authorList>
            <person name="Hosoyama A."/>
            <person name="Uohara A."/>
            <person name="Ohji S."/>
            <person name="Ichikawa N."/>
        </authorList>
    </citation>
    <scope>NUCLEOTIDE SEQUENCE [LARGE SCALE GENOMIC DNA]</scope>
    <source>
        <strain evidence="1 2">NBRC 102220</strain>
    </source>
</reference>
<sequence>MTIRGYRPEDEAAVIRLWEACGLIRPWNDPRRDIARKLAEQPELFLVGESRVT</sequence>
<comment type="caution">
    <text evidence="1">The sequence shown here is derived from an EMBL/GenBank/DDBJ whole genome shotgun (WGS) entry which is preliminary data.</text>
</comment>
<keyword evidence="2" id="KW-1185">Reference proteome</keyword>
<dbReference type="Gene3D" id="3.40.630.30">
    <property type="match status" value="1"/>
</dbReference>
<protein>
    <recommendedName>
        <fullName evidence="3">N-acetyltransferase domain-containing protein</fullName>
    </recommendedName>
</protein>
<dbReference type="Proteomes" id="UP000321275">
    <property type="component" value="Unassembled WGS sequence"/>
</dbReference>
<evidence type="ECO:0000313" key="2">
    <source>
        <dbReference type="Proteomes" id="UP000321275"/>
    </source>
</evidence>